<evidence type="ECO:0000313" key="5">
    <source>
        <dbReference type="EMBL" id="AJM91610.1"/>
    </source>
</evidence>
<dbReference type="AlphaFoldDB" id="A0A0C5BXE7"/>
<reference evidence="6" key="1">
    <citation type="submission" date="2015-02" db="EMBL/GenBank/DDBJ databases">
        <title>Characterization of two novel Thaumarchaeota isolated from the Northern Adriatic Sea.</title>
        <authorList>
            <person name="Bayer B."/>
            <person name="Vojvoda J."/>
            <person name="Offre P."/>
            <person name="Srivastava A."/>
            <person name="Elisabeth N."/>
            <person name="Garcia J.A.L."/>
            <person name="Schleper C."/>
            <person name="Herndl G.J."/>
        </authorList>
    </citation>
    <scope>NUCLEOTIDE SEQUENCE [LARGE SCALE GENOMIC DNA]</scope>
    <source>
        <strain evidence="6">D3C</strain>
    </source>
</reference>
<feature type="transmembrane region" description="Helical" evidence="3">
    <location>
        <begin position="302"/>
        <end position="325"/>
    </location>
</feature>
<dbReference type="GO" id="GO:0009055">
    <property type="term" value="F:electron transfer activity"/>
    <property type="evidence" value="ECO:0007669"/>
    <property type="project" value="InterPro"/>
</dbReference>
<proteinExistence type="predicted"/>
<dbReference type="STRING" id="1582439.NPIRD3C_0394"/>
<feature type="domain" description="Blue (type 1) copper" evidence="4">
    <location>
        <begin position="55"/>
        <end position="144"/>
    </location>
</feature>
<keyword evidence="2" id="KW-0186">Copper</keyword>
<dbReference type="PANTHER" id="PTHR36507">
    <property type="entry name" value="BLL1555 PROTEIN"/>
    <property type="match status" value="1"/>
</dbReference>
<gene>
    <name evidence="5" type="ORF">NPIRD3C_0394</name>
</gene>
<organism evidence="5 6">
    <name type="scientific">Nitrosopumilus piranensis</name>
    <dbReference type="NCBI Taxonomy" id="1582439"/>
    <lineage>
        <taxon>Archaea</taxon>
        <taxon>Nitrososphaerota</taxon>
        <taxon>Nitrososphaeria</taxon>
        <taxon>Nitrosopumilales</taxon>
        <taxon>Nitrosopumilaceae</taxon>
        <taxon>Nitrosopumilus</taxon>
    </lineage>
</organism>
<keyword evidence="6" id="KW-1185">Reference proteome</keyword>
<evidence type="ECO:0000259" key="4">
    <source>
        <dbReference type="Pfam" id="PF00127"/>
    </source>
</evidence>
<reference evidence="5 6" key="2">
    <citation type="journal article" date="2016" name="ISME J.">
        <title>Physiological and genomic characterization of two novel marine thaumarchaeal strains indicates niche differentiation.</title>
        <authorList>
            <person name="Bayer B."/>
            <person name="Vojvoda J."/>
            <person name="Offre P."/>
            <person name="Alves R.J."/>
            <person name="Elisabeth N.H."/>
            <person name="Garcia J.A."/>
            <person name="Volland J.M."/>
            <person name="Srivastava A."/>
            <person name="Schleper C."/>
            <person name="Herndl G.J."/>
        </authorList>
    </citation>
    <scope>NUCLEOTIDE SEQUENCE [LARGE SCALE GENOMIC DNA]</scope>
    <source>
        <strain evidence="5 6">D3C</strain>
    </source>
</reference>
<dbReference type="Pfam" id="PF00127">
    <property type="entry name" value="Copper-bind"/>
    <property type="match status" value="1"/>
</dbReference>
<dbReference type="PANTHER" id="PTHR36507:SF1">
    <property type="entry name" value="BLL1555 PROTEIN"/>
    <property type="match status" value="1"/>
</dbReference>
<evidence type="ECO:0000313" key="6">
    <source>
        <dbReference type="Proteomes" id="UP000032027"/>
    </source>
</evidence>
<accession>A0A0C5BXE7</accession>
<dbReference type="SUPFAM" id="SSF49503">
    <property type="entry name" value="Cupredoxins"/>
    <property type="match status" value="1"/>
</dbReference>
<dbReference type="GeneID" id="41599558"/>
<dbReference type="InterPro" id="IPR052721">
    <property type="entry name" value="ET_Amicyanin"/>
</dbReference>
<dbReference type="HOGENOM" id="CLU_843597_0_0_2"/>
<sequence length="344" mass="39066">MIILENVPRIYSRIIIIGIFALVVLFNIDQSYAEEYTISIPYGAFNPELNTPAEVWYDPPELIVQVGDTVTWTNDDREGHTVTSGDGAGRFDWMGSKNLGESDGIFDSKRFMPEESWSYTFEEAGSFNYFCVIHPWMEGIVFVEPSIPDYPHDATGKPVEFPILLITPDNSVEINFSWEPKIIKTHEKVNFIYRFYDATTDQPLRKLQYDIAIIQNGIELYRDKNAVSQAGGDYRQWIFEEPGSVLIKFRDIRSFGKVAETNIDLSGSSVARLGDFSAVVYENTEKIKTVDEIVQPRQTVQFYYEIAVAIIVVPAIMLLIVVIFMKNKGPQTPINQGGRKSSPI</sequence>
<reference evidence="5 6" key="3">
    <citation type="journal article" date="2019" name="Int. J. Syst. Evol. Microbiol.">
        <title>Nitrosopumilus adriaticus sp. nov. and Nitrosopumilus piranensis sp. nov., two ammonia-oxidizing archaea from the Adriatic Sea and members of the class Nitrososphaeria.</title>
        <authorList>
            <person name="Bayer B."/>
            <person name="Vojvoda J."/>
            <person name="Reinthaler T."/>
            <person name="Reyes C."/>
            <person name="Pinto M."/>
            <person name="Herndl G.J."/>
        </authorList>
    </citation>
    <scope>NUCLEOTIDE SEQUENCE [LARGE SCALE GENOMIC DNA]</scope>
    <source>
        <strain evidence="5 6">D3C</strain>
    </source>
</reference>
<dbReference type="OrthoDB" id="11836at2157"/>
<dbReference type="Proteomes" id="UP000032027">
    <property type="component" value="Chromosome"/>
</dbReference>
<name>A0A0C5BXE7_9ARCH</name>
<evidence type="ECO:0000256" key="1">
    <source>
        <dbReference type="ARBA" id="ARBA00022723"/>
    </source>
</evidence>
<keyword evidence="3" id="KW-0812">Transmembrane</keyword>
<dbReference type="EMBL" id="CP010868">
    <property type="protein sequence ID" value="AJM91610.1"/>
    <property type="molecule type" value="Genomic_DNA"/>
</dbReference>
<protein>
    <submittedName>
        <fullName evidence="5">Blue (Type 1) copper domain protein</fullName>
    </submittedName>
</protein>
<dbReference type="PATRIC" id="fig|1582439.9.peg.398"/>
<dbReference type="InterPro" id="IPR000923">
    <property type="entry name" value="BlueCu_1"/>
</dbReference>
<evidence type="ECO:0000256" key="2">
    <source>
        <dbReference type="ARBA" id="ARBA00023008"/>
    </source>
</evidence>
<keyword evidence="3" id="KW-1133">Transmembrane helix</keyword>
<dbReference type="RefSeq" id="WP_192827859.1">
    <property type="nucleotide sequence ID" value="NZ_CP010868.1"/>
</dbReference>
<keyword evidence="3" id="KW-0472">Membrane</keyword>
<dbReference type="GO" id="GO:0005507">
    <property type="term" value="F:copper ion binding"/>
    <property type="evidence" value="ECO:0007669"/>
    <property type="project" value="InterPro"/>
</dbReference>
<evidence type="ECO:0000256" key="3">
    <source>
        <dbReference type="SAM" id="Phobius"/>
    </source>
</evidence>
<dbReference type="KEGG" id="nid:NPIRD3C_0394"/>
<keyword evidence="1" id="KW-0479">Metal-binding</keyword>
<dbReference type="InterPro" id="IPR008972">
    <property type="entry name" value="Cupredoxin"/>
</dbReference>
<dbReference type="Gene3D" id="2.60.40.420">
    <property type="entry name" value="Cupredoxins - blue copper proteins"/>
    <property type="match status" value="1"/>
</dbReference>